<gene>
    <name evidence="1" type="ORF">G3A44_04180</name>
</gene>
<evidence type="ECO:0000313" key="2">
    <source>
        <dbReference type="Proteomes" id="UP000484255"/>
    </source>
</evidence>
<reference evidence="1 2" key="1">
    <citation type="submission" date="2020-02" db="EMBL/GenBank/DDBJ databases">
        <title>Ideonella bacterium strain TBM-1.</title>
        <authorList>
            <person name="Chen W.-M."/>
        </authorList>
    </citation>
    <scope>NUCLEOTIDE SEQUENCE [LARGE SCALE GENOMIC DNA]</scope>
    <source>
        <strain evidence="1 2">TBM-1</strain>
    </source>
</reference>
<dbReference type="EMBL" id="JAAGOH010000003">
    <property type="protein sequence ID" value="NDY90392.1"/>
    <property type="molecule type" value="Genomic_DNA"/>
</dbReference>
<dbReference type="AlphaFoldDB" id="A0A7C9PFW5"/>
<organism evidence="1 2">
    <name type="scientific">Ideonella livida</name>
    <dbReference type="NCBI Taxonomy" id="2707176"/>
    <lineage>
        <taxon>Bacteria</taxon>
        <taxon>Pseudomonadati</taxon>
        <taxon>Pseudomonadota</taxon>
        <taxon>Betaproteobacteria</taxon>
        <taxon>Burkholderiales</taxon>
        <taxon>Sphaerotilaceae</taxon>
        <taxon>Ideonella</taxon>
    </lineage>
</organism>
<accession>A0A7C9PFW5</accession>
<comment type="caution">
    <text evidence="1">The sequence shown here is derived from an EMBL/GenBank/DDBJ whole genome shotgun (WGS) entry which is preliminary data.</text>
</comment>
<name>A0A7C9PFW5_9BURK</name>
<evidence type="ECO:0000313" key="1">
    <source>
        <dbReference type="EMBL" id="NDY90392.1"/>
    </source>
</evidence>
<keyword evidence="2" id="KW-1185">Reference proteome</keyword>
<dbReference type="Proteomes" id="UP000484255">
    <property type="component" value="Unassembled WGS sequence"/>
</dbReference>
<sequence>MADIPKHLTANAWKAAQWDEQFSRVSCVNRPDVTYSPPDPVSDYLPHGALQVTVDAHAYDNFKEGNVFAVSLQNSSLSATRGGRAYYKELGGLTENYFIRVRGPFLEWVTMEVWMEDMNDPVGQGPNPKFELRQCSPGTTIVSSELTSSTNWNFDLSAGTFGTSPTVNGGVGFNIGQTISAQLPGLKVTDLHDQQRMFHRYELGTLRDGHAYNSHDDLYDSGAFFQGYPLREFTDIATSNWPLISQAIFVCRDKTVRRMRVMARMTGNVAVAQSGFTVFRADIAVQQREVSIEAMVELDLDKPDA</sequence>
<proteinExistence type="predicted"/>
<dbReference type="RefSeq" id="WP_163456244.1">
    <property type="nucleotide sequence ID" value="NZ_JAAGOH010000003.1"/>
</dbReference>
<protein>
    <submittedName>
        <fullName evidence="1">Uncharacterized protein</fullName>
    </submittedName>
</protein>